<dbReference type="STRING" id="720554.Clocl_1561"/>
<reference evidence="3 4" key="2">
    <citation type="journal article" date="2012" name="Stand. Genomic Sci.">
        <title>Complete Genome Sequence of Clostridium clariflavum DSM 19732.</title>
        <authorList>
            <person name="Izquierdo J.A."/>
            <person name="Goodwin L."/>
            <person name="Davenport K.W."/>
            <person name="Teshima H."/>
            <person name="Bruce D."/>
            <person name="Detter C."/>
            <person name="Tapia R."/>
            <person name="Han S."/>
            <person name="Land M."/>
            <person name="Hauser L."/>
            <person name="Jeffries C.D."/>
            <person name="Han J."/>
            <person name="Pitluck S."/>
            <person name="Nolan M."/>
            <person name="Chen A."/>
            <person name="Huntemann M."/>
            <person name="Mavromatis K."/>
            <person name="Mikhailova N."/>
            <person name="Liolios K."/>
            <person name="Woyke T."/>
            <person name="Lynd L.R."/>
        </authorList>
    </citation>
    <scope>NUCLEOTIDE SEQUENCE [LARGE SCALE GENOMIC DNA]</scope>
    <source>
        <strain evidence="4">DSM 19732 / NBRC 101661 / EBR45</strain>
    </source>
</reference>
<protein>
    <recommendedName>
        <fullName evidence="5">DUF1538 domain-containing protein</fullName>
    </recommendedName>
</protein>
<feature type="transmembrane region" description="Helical" evidence="2">
    <location>
        <begin position="47"/>
        <end position="68"/>
    </location>
</feature>
<feature type="transmembrane region" description="Helical" evidence="2">
    <location>
        <begin position="444"/>
        <end position="467"/>
    </location>
</feature>
<dbReference type="HOGENOM" id="CLU_026769_2_0_9"/>
<dbReference type="eggNOG" id="ENOG502Z8W3">
    <property type="taxonomic scope" value="Bacteria"/>
</dbReference>
<evidence type="ECO:0000256" key="2">
    <source>
        <dbReference type="SAM" id="Phobius"/>
    </source>
</evidence>
<evidence type="ECO:0000313" key="3">
    <source>
        <dbReference type="EMBL" id="AEV68197.1"/>
    </source>
</evidence>
<evidence type="ECO:0008006" key="5">
    <source>
        <dbReference type="Google" id="ProtNLM"/>
    </source>
</evidence>
<keyword evidence="2" id="KW-1133">Transmembrane helix</keyword>
<evidence type="ECO:0000256" key="1">
    <source>
        <dbReference type="SAM" id="MobiDB-lite"/>
    </source>
</evidence>
<dbReference type="KEGG" id="ccl:Clocl_1561"/>
<keyword evidence="2" id="KW-0812">Transmembrane</keyword>
<dbReference type="AlphaFoldDB" id="G8M2T3"/>
<feature type="transmembrane region" description="Helical" evidence="2">
    <location>
        <begin position="341"/>
        <end position="361"/>
    </location>
</feature>
<feature type="transmembrane region" description="Helical" evidence="2">
    <location>
        <begin position="128"/>
        <end position="149"/>
    </location>
</feature>
<feature type="region of interest" description="Disordered" evidence="1">
    <location>
        <begin position="550"/>
        <end position="570"/>
    </location>
</feature>
<feature type="transmembrane region" description="Helical" evidence="2">
    <location>
        <begin position="268"/>
        <end position="290"/>
    </location>
</feature>
<dbReference type="InterPro" id="IPR011435">
    <property type="entry name" value="UmpAB"/>
</dbReference>
<evidence type="ECO:0000313" key="4">
    <source>
        <dbReference type="Proteomes" id="UP000005435"/>
    </source>
</evidence>
<dbReference type="Pfam" id="PF07556">
    <property type="entry name" value="DUF1538"/>
    <property type="match status" value="2"/>
</dbReference>
<dbReference type="EMBL" id="CP003065">
    <property type="protein sequence ID" value="AEV68197.1"/>
    <property type="molecule type" value="Genomic_DNA"/>
</dbReference>
<feature type="transmembrane region" description="Helical" evidence="2">
    <location>
        <begin position="473"/>
        <end position="499"/>
    </location>
</feature>
<gene>
    <name evidence="3" type="ordered locus">Clocl_1561</name>
</gene>
<feature type="transmembrane region" description="Helical" evidence="2">
    <location>
        <begin position="297"/>
        <end position="321"/>
    </location>
</feature>
<keyword evidence="2" id="KW-0472">Membrane</keyword>
<dbReference type="RefSeq" id="WP_014254803.1">
    <property type="nucleotide sequence ID" value="NC_016627.1"/>
</dbReference>
<sequence precursor="true">MKRLNLRSKLNIFASTLKEVFISSLPLAAIMIIVCGFIAPLDSVSDYIKLIVGYVSVVFGQALFLDGLNISILPIGKLVGGSLIKLKNAVFIIFFGLVFGLFATVAEPALTVLAKQTNMIMPIINETVFIWVMGAGIGIMVAFSLFRIMKDFNIKIVFAILYIITFILILFVPDKFVALAFDGSGATTGDISVPFILALGMGVAVSMSKNKGNDDSFGIIGLASVGPILSLAVYGIILNIRYKGVLPAEQIYDPGTVGTISEIISGNLLGVILALLPVIVVFLPFQFFLIKQPKKEFLTILSGTIIVFIGLLIFLSGIDYGFAFAGKYIGEVFLDPSRPEWFKWLLLVVGFILGAAITLSEPAVTVLGEQLEEITNGHIKKNVIRITLAIGIGFAALLAMVKILTEINILWFLIPLYAIALIMMIFTPKLFVGLAFDSGGVSGGALTSAFLTPLTLGVAQAVAASSVSGGQSILVNGFGIIAFISVTPLIAVQFLGILYNINIKRANKILEDAEKKDLRELALLAESVGQSSKKNQDGVVDDKKDLHFETGKVNDISEQKGLEEGKESLG</sequence>
<proteinExistence type="predicted"/>
<feature type="transmembrane region" description="Helical" evidence="2">
    <location>
        <begin position="20"/>
        <end position="41"/>
    </location>
</feature>
<feature type="transmembrane region" description="Helical" evidence="2">
    <location>
        <begin position="217"/>
        <end position="237"/>
    </location>
</feature>
<feature type="transmembrane region" description="Helical" evidence="2">
    <location>
        <begin position="382"/>
        <end position="403"/>
    </location>
</feature>
<feature type="transmembrane region" description="Helical" evidence="2">
    <location>
        <begin position="156"/>
        <end position="173"/>
    </location>
</feature>
<feature type="transmembrane region" description="Helical" evidence="2">
    <location>
        <begin position="89"/>
        <end position="108"/>
    </location>
</feature>
<feature type="transmembrane region" description="Helical" evidence="2">
    <location>
        <begin position="185"/>
        <end position="205"/>
    </location>
</feature>
<reference evidence="4" key="1">
    <citation type="submission" date="2011-12" db="EMBL/GenBank/DDBJ databases">
        <title>Complete sequence of Clostridium clariflavum DSM 19732.</title>
        <authorList>
            <consortium name="US DOE Joint Genome Institute"/>
            <person name="Lucas S."/>
            <person name="Han J."/>
            <person name="Lapidus A."/>
            <person name="Cheng J.-F."/>
            <person name="Goodwin L."/>
            <person name="Pitluck S."/>
            <person name="Peters L."/>
            <person name="Teshima H."/>
            <person name="Detter J.C."/>
            <person name="Han C."/>
            <person name="Tapia R."/>
            <person name="Land M."/>
            <person name="Hauser L."/>
            <person name="Kyrpides N."/>
            <person name="Ivanova N."/>
            <person name="Pagani I."/>
            <person name="Kitzmiller T."/>
            <person name="Lynd L."/>
            <person name="Izquierdo J."/>
            <person name="Woyke T."/>
        </authorList>
    </citation>
    <scope>NUCLEOTIDE SEQUENCE [LARGE SCALE GENOMIC DNA]</scope>
    <source>
        <strain evidence="4">DSM 19732 / NBRC 101661 / EBR45</strain>
    </source>
</reference>
<organism evidence="3 4">
    <name type="scientific">Acetivibrio clariflavus (strain DSM 19732 / NBRC 101661 / EBR45)</name>
    <name type="common">Clostridium clariflavum</name>
    <dbReference type="NCBI Taxonomy" id="720554"/>
    <lineage>
        <taxon>Bacteria</taxon>
        <taxon>Bacillati</taxon>
        <taxon>Bacillota</taxon>
        <taxon>Clostridia</taxon>
        <taxon>Eubacteriales</taxon>
        <taxon>Oscillospiraceae</taxon>
        <taxon>Acetivibrio</taxon>
    </lineage>
</organism>
<accession>G8M2T3</accession>
<dbReference type="Proteomes" id="UP000005435">
    <property type="component" value="Chromosome"/>
</dbReference>
<name>G8M2T3_ACECE</name>
<dbReference type="OrthoDB" id="9805989at2"/>
<keyword evidence="4" id="KW-1185">Reference proteome</keyword>
<feature type="transmembrane region" description="Helical" evidence="2">
    <location>
        <begin position="409"/>
        <end position="432"/>
    </location>
</feature>